<accession>A0A5E4VRV6</accession>
<dbReference type="InterPro" id="IPR036390">
    <property type="entry name" value="WH_DNA-bd_sf"/>
</dbReference>
<organism evidence="6 7">
    <name type="scientific">Pandoraea pneumonica</name>
    <dbReference type="NCBI Taxonomy" id="2508299"/>
    <lineage>
        <taxon>Bacteria</taxon>
        <taxon>Pseudomonadati</taxon>
        <taxon>Pseudomonadota</taxon>
        <taxon>Betaproteobacteria</taxon>
        <taxon>Burkholderiales</taxon>
        <taxon>Burkholderiaceae</taxon>
        <taxon>Pandoraea</taxon>
    </lineage>
</organism>
<dbReference type="Gene3D" id="3.40.190.10">
    <property type="entry name" value="Periplasmic binding protein-like II"/>
    <property type="match status" value="2"/>
</dbReference>
<feature type="domain" description="HTH lysR-type" evidence="5">
    <location>
        <begin position="1"/>
        <end position="57"/>
    </location>
</feature>
<proteinExistence type="inferred from homology"/>
<dbReference type="GO" id="GO:0000976">
    <property type="term" value="F:transcription cis-regulatory region binding"/>
    <property type="evidence" value="ECO:0007669"/>
    <property type="project" value="TreeGrafter"/>
</dbReference>
<dbReference type="Pfam" id="PF03466">
    <property type="entry name" value="LysR_substrate"/>
    <property type="match status" value="1"/>
</dbReference>
<dbReference type="Pfam" id="PF00126">
    <property type="entry name" value="HTH_1"/>
    <property type="match status" value="1"/>
</dbReference>
<dbReference type="GeneID" id="300404823"/>
<evidence type="ECO:0000256" key="4">
    <source>
        <dbReference type="ARBA" id="ARBA00023163"/>
    </source>
</evidence>
<evidence type="ECO:0000256" key="1">
    <source>
        <dbReference type="ARBA" id="ARBA00009437"/>
    </source>
</evidence>
<dbReference type="CDD" id="cd05466">
    <property type="entry name" value="PBP2_LTTR_substrate"/>
    <property type="match status" value="1"/>
</dbReference>
<dbReference type="InterPro" id="IPR036388">
    <property type="entry name" value="WH-like_DNA-bd_sf"/>
</dbReference>
<dbReference type="Proteomes" id="UP000366945">
    <property type="component" value="Unassembled WGS sequence"/>
</dbReference>
<dbReference type="EMBL" id="CABPSK010000002">
    <property type="protein sequence ID" value="VVE13994.1"/>
    <property type="molecule type" value="Genomic_DNA"/>
</dbReference>
<dbReference type="PROSITE" id="PS50931">
    <property type="entry name" value="HTH_LYSR"/>
    <property type="match status" value="1"/>
</dbReference>
<gene>
    <name evidence="6" type="ORF">PPN31114_02799</name>
</gene>
<keyword evidence="7" id="KW-1185">Reference proteome</keyword>
<dbReference type="PANTHER" id="PTHR30126">
    <property type="entry name" value="HTH-TYPE TRANSCRIPTIONAL REGULATOR"/>
    <property type="match status" value="1"/>
</dbReference>
<keyword evidence="2" id="KW-0805">Transcription regulation</keyword>
<protein>
    <submittedName>
        <fullName evidence="6">LysR family transcriptional regulator</fullName>
    </submittedName>
</protein>
<evidence type="ECO:0000313" key="6">
    <source>
        <dbReference type="EMBL" id="VVE13994.1"/>
    </source>
</evidence>
<name>A0A5E4VRV6_9BURK</name>
<dbReference type="Gene3D" id="1.10.10.10">
    <property type="entry name" value="Winged helix-like DNA-binding domain superfamily/Winged helix DNA-binding domain"/>
    <property type="match status" value="1"/>
</dbReference>
<dbReference type="OrthoDB" id="8715249at2"/>
<keyword evidence="4" id="KW-0804">Transcription</keyword>
<dbReference type="AlphaFoldDB" id="A0A5E4VRV6"/>
<reference evidence="6 7" key="1">
    <citation type="submission" date="2019-08" db="EMBL/GenBank/DDBJ databases">
        <authorList>
            <person name="Peeters C."/>
        </authorList>
    </citation>
    <scope>NUCLEOTIDE SEQUENCE [LARGE SCALE GENOMIC DNA]</scope>
    <source>
        <strain evidence="6 7">LMG 31114</strain>
    </source>
</reference>
<evidence type="ECO:0000256" key="3">
    <source>
        <dbReference type="ARBA" id="ARBA00023125"/>
    </source>
</evidence>
<evidence type="ECO:0000313" key="7">
    <source>
        <dbReference type="Proteomes" id="UP000366945"/>
    </source>
</evidence>
<evidence type="ECO:0000259" key="5">
    <source>
        <dbReference type="PROSITE" id="PS50931"/>
    </source>
</evidence>
<comment type="similarity">
    <text evidence="1">Belongs to the LysR transcriptional regulatory family.</text>
</comment>
<keyword evidence="3" id="KW-0238">DNA-binding</keyword>
<dbReference type="GO" id="GO:0003700">
    <property type="term" value="F:DNA-binding transcription factor activity"/>
    <property type="evidence" value="ECO:0007669"/>
    <property type="project" value="InterPro"/>
</dbReference>
<sequence>MQLRWLEDFVELARTRSFTRAAENRFVTHPAFGRRIRALEEWVGTRLIERTKPLELTAAGTVFLDAATNALEILHGARTHLQDAAPTLENNLKIATGRTLAATFFPDWYDQTVSRIGFFTATLSTSGAEEAILRLASGEVDLLLVYSSPHTRLLIDRERFDWLTVSREVLVPVSALDAKGRAKYRLAAGPTPIPWLAFARTLTLRAVLARHLAEMPNRPMLKPVYQADSYEAILAMARRGAGIAWLPQRLVADDVSRGTLAIVGGKDWQIGFDIALYRRRHQPHHVLDAIWQAAQRAAEDDAP</sequence>
<dbReference type="SUPFAM" id="SSF53850">
    <property type="entry name" value="Periplasmic binding protein-like II"/>
    <property type="match status" value="1"/>
</dbReference>
<dbReference type="PANTHER" id="PTHR30126:SF2">
    <property type="entry name" value="HTH-TYPE TRANSCRIPTIONAL REGULATOR YJIE"/>
    <property type="match status" value="1"/>
</dbReference>
<dbReference type="RefSeq" id="WP_150680040.1">
    <property type="nucleotide sequence ID" value="NZ_CABPSK010000002.1"/>
</dbReference>
<dbReference type="SUPFAM" id="SSF46785">
    <property type="entry name" value="Winged helix' DNA-binding domain"/>
    <property type="match status" value="1"/>
</dbReference>
<evidence type="ECO:0000256" key="2">
    <source>
        <dbReference type="ARBA" id="ARBA00023015"/>
    </source>
</evidence>
<dbReference type="InterPro" id="IPR005119">
    <property type="entry name" value="LysR_subst-bd"/>
</dbReference>
<dbReference type="InterPro" id="IPR000847">
    <property type="entry name" value="LysR_HTH_N"/>
</dbReference>